<feature type="non-terminal residue" evidence="1">
    <location>
        <position position="1"/>
    </location>
</feature>
<name>A0AAD1VKW6_PELCU</name>
<proteinExistence type="predicted"/>
<keyword evidence="2" id="KW-1185">Reference proteome</keyword>
<sequence length="99" mass="10856">ALGKPWQIQDRSLRPGQLQPPTLSTWWAEITLGHHRIPCQALLLASLIVGQRGPGQPTTRPSDAPATECGAYSVEATESMPKSQRCEADAECFQNFRAK</sequence>
<reference evidence="1" key="1">
    <citation type="submission" date="2022-03" db="EMBL/GenBank/DDBJ databases">
        <authorList>
            <person name="Alioto T."/>
            <person name="Alioto T."/>
            <person name="Gomez Garrido J."/>
        </authorList>
    </citation>
    <scope>NUCLEOTIDE SEQUENCE</scope>
</reference>
<dbReference type="Proteomes" id="UP001295444">
    <property type="component" value="Chromosome 01"/>
</dbReference>
<protein>
    <submittedName>
        <fullName evidence="1">Uncharacterized protein</fullName>
    </submittedName>
</protein>
<feature type="non-terminal residue" evidence="1">
    <location>
        <position position="99"/>
    </location>
</feature>
<evidence type="ECO:0000313" key="2">
    <source>
        <dbReference type="Proteomes" id="UP001295444"/>
    </source>
</evidence>
<gene>
    <name evidence="1" type="ORF">PECUL_23A017877</name>
</gene>
<dbReference type="EMBL" id="OW240912">
    <property type="protein sequence ID" value="CAH2218776.1"/>
    <property type="molecule type" value="Genomic_DNA"/>
</dbReference>
<organism evidence="1 2">
    <name type="scientific">Pelobates cultripes</name>
    <name type="common">Western spadefoot toad</name>
    <dbReference type="NCBI Taxonomy" id="61616"/>
    <lineage>
        <taxon>Eukaryota</taxon>
        <taxon>Metazoa</taxon>
        <taxon>Chordata</taxon>
        <taxon>Craniata</taxon>
        <taxon>Vertebrata</taxon>
        <taxon>Euteleostomi</taxon>
        <taxon>Amphibia</taxon>
        <taxon>Batrachia</taxon>
        <taxon>Anura</taxon>
        <taxon>Pelobatoidea</taxon>
        <taxon>Pelobatidae</taxon>
        <taxon>Pelobates</taxon>
    </lineage>
</organism>
<dbReference type="AlphaFoldDB" id="A0AAD1VKW6"/>
<accession>A0AAD1VKW6</accession>
<evidence type="ECO:0000313" key="1">
    <source>
        <dbReference type="EMBL" id="CAH2218776.1"/>
    </source>
</evidence>